<keyword evidence="1" id="KW-0812">Transmembrane</keyword>
<organism evidence="2 3">
    <name type="scientific">Mycolicibacterium goodii</name>
    <name type="common">Mycobacterium goodii</name>
    <dbReference type="NCBI Taxonomy" id="134601"/>
    <lineage>
        <taxon>Bacteria</taxon>
        <taxon>Bacillati</taxon>
        <taxon>Actinomycetota</taxon>
        <taxon>Actinomycetes</taxon>
        <taxon>Mycobacteriales</taxon>
        <taxon>Mycobacteriaceae</taxon>
        <taxon>Mycolicibacterium</taxon>
    </lineage>
</organism>
<sequence length="390" mass="39699">MGRHHASQDRQALPVTRTQVRHIALAMVALTVGVLAMIASYSGAFAKPSLHHMTVAVSAPAGLAEQLRQQDSLDVRDVADDAAARAQVLARDADAALVVGAPDRLDIYVAGGGGRSVANAADAVGRAAAQKAGLVPVVTDVAPPAPGDPQGTVEFYAVIFISLGASVGAAAFGYLAGPVRRPLTLALRTATLAGYSALLAGLVTGYVDAVLGALVGHPWQVFGVLWLYCMAVGGAVTGVSAAFGAAASMALTAFLVIVGNAAAAGPVGRPLLSGFYTTFNLIVPQGAGVSLLRSVEYFDGHGAAQPLLTLGVWAAAGCVLAVLGTAARSPRLRNSASPRLRKSASPRLRKSAGRVAERCTPAGVLNYRSKGDGNRYQGAVLPTRVLSPVD</sequence>
<proteinExistence type="predicted"/>
<feature type="transmembrane region" description="Helical" evidence="1">
    <location>
        <begin position="307"/>
        <end position="327"/>
    </location>
</feature>
<feature type="transmembrane region" description="Helical" evidence="1">
    <location>
        <begin position="155"/>
        <end position="176"/>
    </location>
</feature>
<feature type="transmembrane region" description="Helical" evidence="1">
    <location>
        <begin position="225"/>
        <end position="258"/>
    </location>
</feature>
<evidence type="ECO:0000313" key="3">
    <source>
        <dbReference type="Proteomes" id="UP000062255"/>
    </source>
</evidence>
<dbReference type="PATRIC" id="fig|134601.6.peg.4540"/>
<keyword evidence="1" id="KW-1133">Transmembrane helix</keyword>
<accession>A0A0K0X9P7</accession>
<gene>
    <name evidence="2" type="ORF">AFA91_21995</name>
</gene>
<name>A0A0K0X9P7_MYCGD</name>
<evidence type="ECO:0000256" key="1">
    <source>
        <dbReference type="SAM" id="Phobius"/>
    </source>
</evidence>
<protein>
    <submittedName>
        <fullName evidence="2">Membrane protein</fullName>
    </submittedName>
</protein>
<dbReference type="Proteomes" id="UP000062255">
    <property type="component" value="Chromosome"/>
</dbReference>
<dbReference type="RefSeq" id="WP_049746571.1">
    <property type="nucleotide sequence ID" value="NZ_CP012150.1"/>
</dbReference>
<dbReference type="EMBL" id="CP012150">
    <property type="protein sequence ID" value="AKS34123.1"/>
    <property type="molecule type" value="Genomic_DNA"/>
</dbReference>
<dbReference type="AlphaFoldDB" id="A0A0K0X9P7"/>
<dbReference type="OrthoDB" id="3217869at2"/>
<dbReference type="STRING" id="134601.AFA91_21995"/>
<keyword evidence="1" id="KW-0472">Membrane</keyword>
<evidence type="ECO:0000313" key="2">
    <source>
        <dbReference type="EMBL" id="AKS34123.1"/>
    </source>
</evidence>
<dbReference type="KEGG" id="mgo:AFA91_21995"/>
<reference evidence="2 3" key="1">
    <citation type="submission" date="2015-07" db="EMBL/GenBank/DDBJ databases">
        <title>Complete genome sequence of Mycobacterium goodii X7B, a facultative thermophilic biodesulfurizing bacterium.</title>
        <authorList>
            <person name="Yu B."/>
            <person name="Li F."/>
            <person name="Xu P."/>
        </authorList>
    </citation>
    <scope>NUCLEOTIDE SEQUENCE [LARGE SCALE GENOMIC DNA]</scope>
    <source>
        <strain evidence="2 3">X7B</strain>
    </source>
</reference>
<feature type="transmembrane region" description="Helical" evidence="1">
    <location>
        <begin position="20"/>
        <end position="41"/>
    </location>
</feature>